<keyword evidence="2" id="KW-1185">Reference proteome</keyword>
<comment type="caution">
    <text evidence="1">The sequence shown here is derived from an EMBL/GenBank/DDBJ whole genome shotgun (WGS) entry which is preliminary data.</text>
</comment>
<evidence type="ECO:0000313" key="1">
    <source>
        <dbReference type="EMBL" id="CAK5119167.1"/>
    </source>
</evidence>
<gene>
    <name evidence="1" type="ORF">MENTE1834_LOCUS46444</name>
</gene>
<reference evidence="1" key="1">
    <citation type="submission" date="2023-11" db="EMBL/GenBank/DDBJ databases">
        <authorList>
            <person name="Poullet M."/>
        </authorList>
    </citation>
    <scope>NUCLEOTIDE SEQUENCE</scope>
    <source>
        <strain evidence="1">E1834</strain>
    </source>
</reference>
<accession>A0ACB1B2M5</accession>
<name>A0ACB1B2M5_MELEN</name>
<organism evidence="1 2">
    <name type="scientific">Meloidogyne enterolobii</name>
    <name type="common">Root-knot nematode worm</name>
    <name type="synonym">Meloidogyne mayaguensis</name>
    <dbReference type="NCBI Taxonomy" id="390850"/>
    <lineage>
        <taxon>Eukaryota</taxon>
        <taxon>Metazoa</taxon>
        <taxon>Ecdysozoa</taxon>
        <taxon>Nematoda</taxon>
        <taxon>Chromadorea</taxon>
        <taxon>Rhabditida</taxon>
        <taxon>Tylenchina</taxon>
        <taxon>Tylenchomorpha</taxon>
        <taxon>Tylenchoidea</taxon>
        <taxon>Meloidogynidae</taxon>
        <taxon>Meloidogyninae</taxon>
        <taxon>Meloidogyne</taxon>
    </lineage>
</organism>
<dbReference type="Proteomes" id="UP001497535">
    <property type="component" value="Unassembled WGS sequence"/>
</dbReference>
<evidence type="ECO:0000313" key="2">
    <source>
        <dbReference type="Proteomes" id="UP001497535"/>
    </source>
</evidence>
<dbReference type="EMBL" id="CAVMJV010000168">
    <property type="protein sequence ID" value="CAK5119167.1"/>
    <property type="molecule type" value="Genomic_DNA"/>
</dbReference>
<sequence length="54" mass="5819">MRTETSTQVGLNGVKGMGKWKDRGKVVTQKKKLGENKCLEILLGEGMLKGDIGG</sequence>
<proteinExistence type="predicted"/>
<protein>
    <submittedName>
        <fullName evidence="1">Uncharacterized protein</fullName>
    </submittedName>
</protein>